<dbReference type="GO" id="GO:0004049">
    <property type="term" value="F:anthranilate synthase activity"/>
    <property type="evidence" value="ECO:0007669"/>
    <property type="project" value="TreeGrafter"/>
</dbReference>
<dbReference type="AlphaFoldDB" id="A0A381WT30"/>
<organism evidence="2">
    <name type="scientific">marine metagenome</name>
    <dbReference type="NCBI Taxonomy" id="408172"/>
    <lineage>
        <taxon>unclassified sequences</taxon>
        <taxon>metagenomes</taxon>
        <taxon>ecological metagenomes</taxon>
    </lineage>
</organism>
<dbReference type="Pfam" id="PF07722">
    <property type="entry name" value="Peptidase_C26"/>
    <property type="match status" value="1"/>
</dbReference>
<proteinExistence type="predicted"/>
<dbReference type="PANTHER" id="PTHR43418:SF4">
    <property type="entry name" value="MULTIFUNCTIONAL TRYPTOPHAN BIOSYNTHESIS PROTEIN"/>
    <property type="match status" value="1"/>
</dbReference>
<dbReference type="PANTHER" id="PTHR43418">
    <property type="entry name" value="MULTIFUNCTIONAL TRYPTOPHAN BIOSYNTHESIS PROTEIN-RELATED"/>
    <property type="match status" value="1"/>
</dbReference>
<dbReference type="EMBL" id="UINC01012639">
    <property type="protein sequence ID" value="SVA55087.1"/>
    <property type="molecule type" value="Genomic_DNA"/>
</dbReference>
<dbReference type="InterPro" id="IPR029062">
    <property type="entry name" value="Class_I_gatase-like"/>
</dbReference>
<name>A0A381WT30_9ZZZZ</name>
<dbReference type="InterPro" id="IPR011697">
    <property type="entry name" value="Peptidase_C26"/>
</dbReference>
<evidence type="ECO:0000313" key="2">
    <source>
        <dbReference type="EMBL" id="SVA55087.1"/>
    </source>
</evidence>
<dbReference type="SUPFAM" id="SSF52317">
    <property type="entry name" value="Class I glutamine amidotransferase-like"/>
    <property type="match status" value="1"/>
</dbReference>
<dbReference type="Gene3D" id="3.40.50.880">
    <property type="match status" value="1"/>
</dbReference>
<dbReference type="PROSITE" id="PS51273">
    <property type="entry name" value="GATASE_TYPE_1"/>
    <property type="match status" value="1"/>
</dbReference>
<dbReference type="GO" id="GO:0005829">
    <property type="term" value="C:cytosol"/>
    <property type="evidence" value="ECO:0007669"/>
    <property type="project" value="TreeGrafter"/>
</dbReference>
<sequence>MLKSKIKIGISLRITEASNYTEKRDSLSHDWAQFLEEIDIVPILIPNTISNINEFLENLDLDGLILSGGDNIGDDQKRDQTENKIINFGLSNKLPIFGVCRGMQMLNVFFNGTIDESSNPNHVRNTHSLEINNQKFSDFLNNTIEVNSFHNNVINKSDLGKDLVPFAMSSIDQTVEGFVHKNYPIVGVMWHPERLKNSQSKEILRKVFHEEGFWD</sequence>
<gene>
    <name evidence="2" type="ORF">METZ01_LOCUS107941</name>
</gene>
<evidence type="ECO:0000256" key="1">
    <source>
        <dbReference type="ARBA" id="ARBA00022962"/>
    </source>
</evidence>
<accession>A0A381WT30</accession>
<keyword evidence="1" id="KW-0315">Glutamine amidotransferase</keyword>
<dbReference type="GO" id="GO:0016787">
    <property type="term" value="F:hydrolase activity"/>
    <property type="evidence" value="ECO:0007669"/>
    <property type="project" value="InterPro"/>
</dbReference>
<dbReference type="GO" id="GO:0000162">
    <property type="term" value="P:L-tryptophan biosynthetic process"/>
    <property type="evidence" value="ECO:0007669"/>
    <property type="project" value="TreeGrafter"/>
</dbReference>
<dbReference type="InterPro" id="IPR050472">
    <property type="entry name" value="Anth_synth/Amidotransfase"/>
</dbReference>
<protein>
    <submittedName>
        <fullName evidence="2">Uncharacterized protein</fullName>
    </submittedName>
</protein>
<reference evidence="2" key="1">
    <citation type="submission" date="2018-05" db="EMBL/GenBank/DDBJ databases">
        <authorList>
            <person name="Lanie J.A."/>
            <person name="Ng W.-L."/>
            <person name="Kazmierczak K.M."/>
            <person name="Andrzejewski T.M."/>
            <person name="Davidsen T.M."/>
            <person name="Wayne K.J."/>
            <person name="Tettelin H."/>
            <person name="Glass J.I."/>
            <person name="Rusch D."/>
            <person name="Podicherti R."/>
            <person name="Tsui H.-C.T."/>
            <person name="Winkler M.E."/>
        </authorList>
    </citation>
    <scope>NUCLEOTIDE SEQUENCE</scope>
</reference>